<protein>
    <submittedName>
        <fullName evidence="5">Piso0_002873 protein</fullName>
    </submittedName>
</protein>
<organism evidence="5 6">
    <name type="scientific">Pichia sorbitophila (strain ATCC MYA-4447 / BCRC 22081 / CBS 7064 / NBRC 10061 / NRRL Y-12695)</name>
    <name type="common">Hybrid yeast</name>
    <dbReference type="NCBI Taxonomy" id="559304"/>
    <lineage>
        <taxon>Eukaryota</taxon>
        <taxon>Fungi</taxon>
        <taxon>Dikarya</taxon>
        <taxon>Ascomycota</taxon>
        <taxon>Saccharomycotina</taxon>
        <taxon>Pichiomycetes</taxon>
        <taxon>Debaryomycetaceae</taxon>
        <taxon>Millerozyma</taxon>
    </lineage>
</organism>
<evidence type="ECO:0000256" key="1">
    <source>
        <dbReference type="ARBA" id="ARBA00001962"/>
    </source>
</evidence>
<keyword evidence="6" id="KW-1185">Reference proteome</keyword>
<dbReference type="PANTHER" id="PTHR20883:SF15">
    <property type="entry name" value="PHYTANOYL-COA DIOXYGENASE DOMAIN-CONTAINING PROTEIN 1"/>
    <property type="match status" value="1"/>
</dbReference>
<dbReference type="eggNOG" id="ENOG502RUKM">
    <property type="taxonomic scope" value="Eukaryota"/>
</dbReference>
<dbReference type="EMBL" id="FO082050">
    <property type="protein sequence ID" value="CCE83097.1"/>
    <property type="molecule type" value="Genomic_DNA"/>
</dbReference>
<comment type="cofactor">
    <cofactor evidence="1">
        <name>Fe cation</name>
        <dbReference type="ChEBI" id="CHEBI:24875"/>
    </cofactor>
</comment>
<evidence type="ECO:0000313" key="5">
    <source>
        <dbReference type="EMBL" id="CCE83097.1"/>
    </source>
</evidence>
<gene>
    <name evidence="5" type="primary">Piso0_002873</name>
    <name evidence="5" type="ORF">GNLVRS01_PISO0J21459g</name>
</gene>
<evidence type="ECO:0000256" key="2">
    <source>
        <dbReference type="ARBA" id="ARBA00005830"/>
    </source>
</evidence>
<evidence type="ECO:0000256" key="4">
    <source>
        <dbReference type="ARBA" id="ARBA00023004"/>
    </source>
</evidence>
<proteinExistence type="inferred from homology"/>
<dbReference type="Pfam" id="PF05721">
    <property type="entry name" value="PhyH"/>
    <property type="match status" value="1"/>
</dbReference>
<dbReference type="InterPro" id="IPR008775">
    <property type="entry name" value="Phytyl_CoA_dOase-like"/>
</dbReference>
<name>G8YDR6_PICSO</name>
<comment type="similarity">
    <text evidence="2">Belongs to the PhyH family.</text>
</comment>
<evidence type="ECO:0000313" key="6">
    <source>
        <dbReference type="Proteomes" id="UP000005222"/>
    </source>
</evidence>
<dbReference type="AlphaFoldDB" id="G8YDR6"/>
<sequence length="345" mass="38938">MPFTKSLNLIHPYIGEDGKKYVNIPKKASPSSFASFTPEQIIVSDKEDVGSIFSTLEKFGVCIVRNFLSSGTCDTILEELNPHFFREESWKGSPFPEQTTVVTRSVLHSPTSLKNIVANDLFVKVASYFLSESNYFWIGKNIRTGNSTIQLNSGITYKVGHHAGDQLYHREDMVHHNTHSKKETFTHGDESMVGISVALTDTTKHNGATRALLASHLWGHYDGYNESNSNCERYLEMKKGDCVFILGSTYHAASANRTTEDRITSFYFMTKSYLKQEENLHLGTPLEFFKGLDQKTLTLLGLHTSEPFCGHIDYKSPMEIINPGNKEEYSTKENYSESIIVQLSE</sequence>
<evidence type="ECO:0000256" key="3">
    <source>
        <dbReference type="ARBA" id="ARBA00022723"/>
    </source>
</evidence>
<keyword evidence="4" id="KW-0408">Iron</keyword>
<dbReference type="GO" id="GO:0046872">
    <property type="term" value="F:metal ion binding"/>
    <property type="evidence" value="ECO:0007669"/>
    <property type="project" value="UniProtKB-KW"/>
</dbReference>
<dbReference type="PANTHER" id="PTHR20883">
    <property type="entry name" value="PHYTANOYL-COA DIOXYGENASE DOMAIN CONTAINING 1"/>
    <property type="match status" value="1"/>
</dbReference>
<dbReference type="SUPFAM" id="SSF51197">
    <property type="entry name" value="Clavaminate synthase-like"/>
    <property type="match status" value="1"/>
</dbReference>
<reference evidence="5 6" key="1">
    <citation type="journal article" date="2012" name="G3 (Bethesda)">
        <title>Pichia sorbitophila, an interspecies yeast hybrid reveals early steps of genome resolution following polyploidization.</title>
        <authorList>
            <person name="Leh Louis V."/>
            <person name="Despons L."/>
            <person name="Friedrich A."/>
            <person name="Martin T."/>
            <person name="Durrens P."/>
            <person name="Casaregola S."/>
            <person name="Neuveglise C."/>
            <person name="Fairhead C."/>
            <person name="Marck C."/>
            <person name="Cruz J.A."/>
            <person name="Straub M.L."/>
            <person name="Kugler V."/>
            <person name="Sacerdot C."/>
            <person name="Uzunov Z."/>
            <person name="Thierry A."/>
            <person name="Weiss S."/>
            <person name="Bleykasten C."/>
            <person name="De Montigny J."/>
            <person name="Jacques N."/>
            <person name="Jung P."/>
            <person name="Lemaire M."/>
            <person name="Mallet S."/>
            <person name="Morel G."/>
            <person name="Richard G.F."/>
            <person name="Sarkar A."/>
            <person name="Savel G."/>
            <person name="Schacherer J."/>
            <person name="Seret M.L."/>
            <person name="Talla E."/>
            <person name="Samson G."/>
            <person name="Jubin C."/>
            <person name="Poulain J."/>
            <person name="Vacherie B."/>
            <person name="Barbe V."/>
            <person name="Pelletier E."/>
            <person name="Sherman D.J."/>
            <person name="Westhof E."/>
            <person name="Weissenbach J."/>
            <person name="Baret P.V."/>
            <person name="Wincker P."/>
            <person name="Gaillardin C."/>
            <person name="Dujon B."/>
            <person name="Souciet J.L."/>
        </authorList>
    </citation>
    <scope>NUCLEOTIDE SEQUENCE [LARGE SCALE GENOMIC DNA]</scope>
    <source>
        <strain evidence="6">ATCC MYA-4447 / BCRC 22081 / CBS 7064 / NBRC 10061 / NRRL Y-12695</strain>
    </source>
</reference>
<dbReference type="OrthoDB" id="445007at2759"/>
<accession>G8YDR6</accession>
<keyword evidence="3" id="KW-0479">Metal-binding</keyword>
<dbReference type="OMA" id="DYHTRNC"/>
<dbReference type="STRING" id="559304.G8YDR6"/>
<dbReference type="Proteomes" id="UP000005222">
    <property type="component" value="Chromosome J"/>
</dbReference>
<dbReference type="InParanoid" id="G8YDR6"/>
<dbReference type="HOGENOM" id="CLU_047725_0_1_1"/>
<dbReference type="FunCoup" id="G8YDR6">
    <property type="interactions" value="42"/>
</dbReference>
<dbReference type="Gene3D" id="2.60.120.620">
    <property type="entry name" value="q2cbj1_9rhob like domain"/>
    <property type="match status" value="1"/>
</dbReference>